<comment type="function">
    <text evidence="2">Hydrolyzes RNA 2',3'-cyclic phosphodiester to an RNA 2'-phosphomonoester.</text>
</comment>
<dbReference type="SUPFAM" id="SSF55144">
    <property type="entry name" value="LigT-like"/>
    <property type="match status" value="1"/>
</dbReference>
<proteinExistence type="inferred from homology"/>
<comment type="catalytic activity">
    <reaction evidence="2">
        <text>a 3'-end 2',3'-cyclophospho-ribonucleotide-RNA + H2O = a 3'-end 2'-phospho-ribonucleotide-RNA + H(+)</text>
        <dbReference type="Rhea" id="RHEA:11828"/>
        <dbReference type="Rhea" id="RHEA-COMP:10464"/>
        <dbReference type="Rhea" id="RHEA-COMP:17353"/>
        <dbReference type="ChEBI" id="CHEBI:15377"/>
        <dbReference type="ChEBI" id="CHEBI:15378"/>
        <dbReference type="ChEBI" id="CHEBI:83064"/>
        <dbReference type="ChEBI" id="CHEBI:173113"/>
        <dbReference type="EC" id="3.1.4.58"/>
    </reaction>
</comment>
<sequence length="192" mass="22199">MVNGEYFMEEDKVEEKWRLFFALWPDERAQERAALEAQSVGGRRVQPQNLHVTLLFLGGVDAERVTEIEAQMAAVETDSFDICLSRREVTRRGIAWLAVREIPAPLRELYRQVVAGCEALGIELEQRPFRPHLTLARRARPHRPVMIEPIEWRVRRFSLVRSQSDPSGVQYHTLREWPLREAVGDSLAAVRS</sequence>
<keyword evidence="3" id="KW-0436">Ligase</keyword>
<evidence type="ECO:0000313" key="4">
    <source>
        <dbReference type="Proteomes" id="UP000256763"/>
    </source>
</evidence>
<evidence type="ECO:0000256" key="1">
    <source>
        <dbReference type="ARBA" id="ARBA00022801"/>
    </source>
</evidence>
<dbReference type="HAMAP" id="MF_01940">
    <property type="entry name" value="RNA_CPDase"/>
    <property type="match status" value="1"/>
</dbReference>
<dbReference type="PANTHER" id="PTHR35561:SF1">
    <property type="entry name" value="RNA 2',3'-CYCLIC PHOSPHODIESTERASE"/>
    <property type="match status" value="1"/>
</dbReference>
<dbReference type="Pfam" id="PF13563">
    <property type="entry name" value="2_5_RNA_ligase2"/>
    <property type="match status" value="1"/>
</dbReference>
<accession>A0A3E0WML4</accession>
<dbReference type="AlphaFoldDB" id="A0A3E0WML4"/>
<feature type="active site" description="Proton acceptor" evidence="2">
    <location>
        <position position="132"/>
    </location>
</feature>
<feature type="short sequence motif" description="HXTX 1" evidence="2">
    <location>
        <begin position="51"/>
        <end position="54"/>
    </location>
</feature>
<dbReference type="EMBL" id="NFZW01000021">
    <property type="protein sequence ID" value="RFA33443.1"/>
    <property type="molecule type" value="Genomic_DNA"/>
</dbReference>
<protein>
    <recommendedName>
        <fullName evidence="2">RNA 2',3'-cyclic phosphodiesterase</fullName>
        <shortName evidence="2">RNA 2',3'-CPDase</shortName>
        <ecNumber evidence="2">3.1.4.58</ecNumber>
    </recommendedName>
</protein>
<dbReference type="OrthoDB" id="7061261at2"/>
<gene>
    <name evidence="3" type="ORF">CAL65_17440</name>
</gene>
<feature type="active site" description="Proton donor" evidence="2">
    <location>
        <position position="51"/>
    </location>
</feature>
<organism evidence="3 4">
    <name type="scientific">Alkalilimnicola ehrlichii</name>
    <dbReference type="NCBI Taxonomy" id="351052"/>
    <lineage>
        <taxon>Bacteria</taxon>
        <taxon>Pseudomonadati</taxon>
        <taxon>Pseudomonadota</taxon>
        <taxon>Gammaproteobacteria</taxon>
        <taxon>Chromatiales</taxon>
        <taxon>Ectothiorhodospiraceae</taxon>
        <taxon>Alkalilimnicola</taxon>
    </lineage>
</organism>
<evidence type="ECO:0000256" key="2">
    <source>
        <dbReference type="HAMAP-Rule" id="MF_01940"/>
    </source>
</evidence>
<evidence type="ECO:0000313" key="3">
    <source>
        <dbReference type="EMBL" id="RFA33443.1"/>
    </source>
</evidence>
<reference evidence="4" key="1">
    <citation type="submission" date="2017-05" db="EMBL/GenBank/DDBJ databases">
        <authorList>
            <person name="Sharma S."/>
            <person name="Sidhu C."/>
            <person name="Pinnaka A.K."/>
        </authorList>
    </citation>
    <scope>NUCLEOTIDE SEQUENCE [LARGE SCALE GENOMIC DNA]</scope>
    <source>
        <strain evidence="4">AK93</strain>
    </source>
</reference>
<dbReference type="NCBIfam" id="TIGR02258">
    <property type="entry name" value="2_5_ligase"/>
    <property type="match status" value="1"/>
</dbReference>
<dbReference type="GO" id="GO:0008664">
    <property type="term" value="F:RNA 2',3'-cyclic 3'-phosphodiesterase activity"/>
    <property type="evidence" value="ECO:0007669"/>
    <property type="project" value="UniProtKB-EC"/>
</dbReference>
<name>A0A3E0WML4_9GAMM</name>
<keyword evidence="1 2" id="KW-0378">Hydrolase</keyword>
<dbReference type="Gene3D" id="3.90.1140.10">
    <property type="entry name" value="Cyclic phosphodiesterase"/>
    <property type="match status" value="1"/>
</dbReference>
<dbReference type="Proteomes" id="UP000256763">
    <property type="component" value="Unassembled WGS sequence"/>
</dbReference>
<dbReference type="InterPro" id="IPR009097">
    <property type="entry name" value="Cyclic_Pdiesterase"/>
</dbReference>
<comment type="caution">
    <text evidence="3">The sequence shown here is derived from an EMBL/GenBank/DDBJ whole genome shotgun (WGS) entry which is preliminary data.</text>
</comment>
<dbReference type="GO" id="GO:0004113">
    <property type="term" value="F:2',3'-cyclic-nucleotide 3'-phosphodiesterase activity"/>
    <property type="evidence" value="ECO:0007669"/>
    <property type="project" value="InterPro"/>
</dbReference>
<feature type="short sequence motif" description="HXTX 2" evidence="2">
    <location>
        <begin position="132"/>
        <end position="135"/>
    </location>
</feature>
<dbReference type="GO" id="GO:0016874">
    <property type="term" value="F:ligase activity"/>
    <property type="evidence" value="ECO:0007669"/>
    <property type="project" value="UniProtKB-KW"/>
</dbReference>
<dbReference type="PANTHER" id="PTHR35561">
    <property type="entry name" value="RNA 2',3'-CYCLIC PHOSPHODIESTERASE"/>
    <property type="match status" value="1"/>
</dbReference>
<keyword evidence="4" id="KW-1185">Reference proteome</keyword>
<comment type="similarity">
    <text evidence="2">Belongs to the 2H phosphoesterase superfamily. ThpR family.</text>
</comment>
<dbReference type="EC" id="3.1.4.58" evidence="2"/>
<dbReference type="InterPro" id="IPR004175">
    <property type="entry name" value="RNA_CPDase"/>
</dbReference>